<keyword evidence="4 7" id="KW-0808">Transferase</keyword>
<dbReference type="Proteomes" id="UP000201613">
    <property type="component" value="Unassembled WGS sequence"/>
</dbReference>
<protein>
    <submittedName>
        <fullName evidence="7">N-glycosyltransferase</fullName>
    </submittedName>
</protein>
<evidence type="ECO:0000256" key="3">
    <source>
        <dbReference type="ARBA" id="ARBA00022676"/>
    </source>
</evidence>
<dbReference type="EMBL" id="FXZK01000001">
    <property type="protein sequence ID" value="SMY06889.1"/>
    <property type="molecule type" value="Genomic_DNA"/>
</dbReference>
<dbReference type="SUPFAM" id="SSF53448">
    <property type="entry name" value="Nucleotide-diphospho-sugar transferases"/>
    <property type="match status" value="1"/>
</dbReference>
<evidence type="ECO:0000313" key="8">
    <source>
        <dbReference type="Proteomes" id="UP000201613"/>
    </source>
</evidence>
<keyword evidence="2" id="KW-1003">Cell membrane</keyword>
<dbReference type="Gene3D" id="3.90.550.10">
    <property type="entry name" value="Spore Coat Polysaccharide Biosynthesis Protein SpsA, Chain A"/>
    <property type="match status" value="1"/>
</dbReference>
<evidence type="ECO:0000313" key="7">
    <source>
        <dbReference type="EMBL" id="SMY06889.1"/>
    </source>
</evidence>
<dbReference type="GO" id="GO:0005886">
    <property type="term" value="C:plasma membrane"/>
    <property type="evidence" value="ECO:0007669"/>
    <property type="project" value="UniProtKB-SubCell"/>
</dbReference>
<feature type="domain" description="Glycosyltransferase 2-like" evidence="6">
    <location>
        <begin position="25"/>
        <end position="156"/>
    </location>
</feature>
<dbReference type="AlphaFoldDB" id="A0A238LB38"/>
<dbReference type="PANTHER" id="PTHR43646:SF2">
    <property type="entry name" value="GLYCOSYLTRANSFERASE 2-LIKE DOMAIN-CONTAINING PROTEIN"/>
    <property type="match status" value="1"/>
</dbReference>
<dbReference type="RefSeq" id="WP_306456465.1">
    <property type="nucleotide sequence ID" value="NZ_FXZK01000001.1"/>
</dbReference>
<evidence type="ECO:0000256" key="5">
    <source>
        <dbReference type="ARBA" id="ARBA00023136"/>
    </source>
</evidence>
<comment type="subcellular location">
    <subcellularLocation>
        <location evidence="1">Cell membrane</location>
    </subcellularLocation>
</comment>
<dbReference type="Pfam" id="PF00535">
    <property type="entry name" value="Glycos_transf_2"/>
    <property type="match status" value="1"/>
</dbReference>
<reference evidence="8" key="1">
    <citation type="submission" date="2017-05" db="EMBL/GenBank/DDBJ databases">
        <authorList>
            <person name="Rodrigo-Torres L."/>
            <person name="Arahal R. D."/>
            <person name="Lucena T."/>
        </authorList>
    </citation>
    <scope>NUCLEOTIDE SEQUENCE [LARGE SCALE GENOMIC DNA]</scope>
    <source>
        <strain evidence="8">CECT 8899</strain>
    </source>
</reference>
<dbReference type="InterPro" id="IPR001173">
    <property type="entry name" value="Glyco_trans_2-like"/>
</dbReference>
<gene>
    <name evidence="7" type="ORF">LOM8899_01019</name>
</gene>
<evidence type="ECO:0000256" key="4">
    <source>
        <dbReference type="ARBA" id="ARBA00022679"/>
    </source>
</evidence>
<evidence type="ECO:0000256" key="1">
    <source>
        <dbReference type="ARBA" id="ARBA00004236"/>
    </source>
</evidence>
<keyword evidence="5" id="KW-0472">Membrane</keyword>
<dbReference type="InterPro" id="IPR029044">
    <property type="entry name" value="Nucleotide-diphossugar_trans"/>
</dbReference>
<proteinExistence type="predicted"/>
<evidence type="ECO:0000259" key="6">
    <source>
        <dbReference type="Pfam" id="PF00535"/>
    </source>
</evidence>
<organism evidence="7 8">
    <name type="scientific">Flavimaricola marinus</name>
    <dbReference type="NCBI Taxonomy" id="1819565"/>
    <lineage>
        <taxon>Bacteria</taxon>
        <taxon>Pseudomonadati</taxon>
        <taxon>Pseudomonadota</taxon>
        <taxon>Alphaproteobacteria</taxon>
        <taxon>Rhodobacterales</taxon>
        <taxon>Paracoccaceae</taxon>
        <taxon>Flavimaricola</taxon>
    </lineage>
</organism>
<sequence>MFGSVKAKPGRRDQDRQATVAEMLSVIIPASNEEALIGGCLAALAASEEPGLPVEVIVVANGCVDDTFAVAEAARSAIETRGWRFEVIDRAEGGKLEALNAGDLIATPGGMRAYLDADVTVSQGLLAEVAQALASDSPAYASGQVRIVGGPGFASRAYARLWAQVPFMKNSVPGCGFFAVNSAGRARWEEFPHVISDDIFVRLQFAPEERHQVSAGYDWPIADGFARLVTVRRRQDAGVAEISRLYPDLQAHEDKGRMGMAGAIRLALRDPVGFAVYVSVAIRVRMARQGADWSRSR</sequence>
<dbReference type="PANTHER" id="PTHR43646">
    <property type="entry name" value="GLYCOSYLTRANSFERASE"/>
    <property type="match status" value="1"/>
</dbReference>
<keyword evidence="8" id="KW-1185">Reference proteome</keyword>
<name>A0A238LB38_9RHOB</name>
<accession>A0A238LB38</accession>
<dbReference type="GO" id="GO:0016757">
    <property type="term" value="F:glycosyltransferase activity"/>
    <property type="evidence" value="ECO:0007669"/>
    <property type="project" value="UniProtKB-KW"/>
</dbReference>
<keyword evidence="3" id="KW-0328">Glycosyltransferase</keyword>
<evidence type="ECO:0000256" key="2">
    <source>
        <dbReference type="ARBA" id="ARBA00022475"/>
    </source>
</evidence>